<organism evidence="2 3">
    <name type="scientific">Coptotermes formosanus</name>
    <name type="common">Formosan subterranean termite</name>
    <dbReference type="NCBI Taxonomy" id="36987"/>
    <lineage>
        <taxon>Eukaryota</taxon>
        <taxon>Metazoa</taxon>
        <taxon>Ecdysozoa</taxon>
        <taxon>Arthropoda</taxon>
        <taxon>Hexapoda</taxon>
        <taxon>Insecta</taxon>
        <taxon>Pterygota</taxon>
        <taxon>Neoptera</taxon>
        <taxon>Polyneoptera</taxon>
        <taxon>Dictyoptera</taxon>
        <taxon>Blattodea</taxon>
        <taxon>Blattoidea</taxon>
        <taxon>Termitoidae</taxon>
        <taxon>Rhinotermitidae</taxon>
        <taxon>Coptotermes</taxon>
    </lineage>
</organism>
<comment type="caution">
    <text evidence="2">The sequence shown here is derived from an EMBL/GenBank/DDBJ whole genome shotgun (WGS) entry which is preliminary data.</text>
</comment>
<gene>
    <name evidence="2" type="ORF">Cfor_11239</name>
</gene>
<name>A0A6L2Q255_COPFO</name>
<dbReference type="AlphaFoldDB" id="A0A6L2Q255"/>
<dbReference type="Pfam" id="PF00078">
    <property type="entry name" value="RVT_1"/>
    <property type="match status" value="1"/>
</dbReference>
<accession>A0A6L2Q255</accession>
<protein>
    <recommendedName>
        <fullName evidence="1">Reverse transcriptase domain-containing protein</fullName>
    </recommendedName>
</protein>
<reference evidence="3" key="1">
    <citation type="submission" date="2020-01" db="EMBL/GenBank/DDBJ databases">
        <title>Draft genome sequence of the Termite Coptotermes fromosanus.</title>
        <authorList>
            <person name="Itakura S."/>
            <person name="Yosikawa Y."/>
            <person name="Umezawa K."/>
        </authorList>
    </citation>
    <scope>NUCLEOTIDE SEQUENCE [LARGE SCALE GENOMIC DNA]</scope>
</reference>
<dbReference type="InterPro" id="IPR000477">
    <property type="entry name" value="RT_dom"/>
</dbReference>
<proteinExistence type="predicted"/>
<dbReference type="Proteomes" id="UP000502823">
    <property type="component" value="Unassembled WGS sequence"/>
</dbReference>
<feature type="domain" description="Reverse transcriptase" evidence="1">
    <location>
        <begin position="251"/>
        <end position="372"/>
    </location>
</feature>
<dbReference type="OrthoDB" id="414730at2759"/>
<dbReference type="InParanoid" id="A0A6L2Q255"/>
<sequence>MGKSVYQETDVNKMFNSFLRTFLNIFNASFTVKYKSTNEKHNWITRGIKISCKQKRNLYALTNYSKDPVRNAHYNTYCKIVRKVIREAKKQHYSRLIAQSNNKIKTTWNIIKKETGKVHPAEQIPSLLVDNKKLNDPKSVANAFKNFFLNITENLDINHKGKGDAISFLKDSFPINFPSLKIIPISEPEIRIIINSLKAKNSSGYDEISSKILKACSTLISYPLSYIYNHSLLTGTVPDRLKIAIVKPLFKKGDKIIMTNYRPVSLLPSFSKVLEKAMYNRLSHHLHMNNIPVTEQHGFRNGISTEKAAFRRTNSVFQSLNKKRHVGGIFCALAKAFDCVNHDILLFKLHFYGIQGETADWFRSYLSNIKQRAEAEFSNS</sequence>
<evidence type="ECO:0000313" key="3">
    <source>
        <dbReference type="Proteomes" id="UP000502823"/>
    </source>
</evidence>
<dbReference type="InterPro" id="IPR043502">
    <property type="entry name" value="DNA/RNA_pol_sf"/>
</dbReference>
<dbReference type="EMBL" id="BLKM01000822">
    <property type="protein sequence ID" value="GFG38826.1"/>
    <property type="molecule type" value="Genomic_DNA"/>
</dbReference>
<dbReference type="PANTHER" id="PTHR47510">
    <property type="entry name" value="REVERSE TRANSCRIPTASE DOMAIN-CONTAINING PROTEIN"/>
    <property type="match status" value="1"/>
</dbReference>
<dbReference type="GO" id="GO:0071897">
    <property type="term" value="P:DNA biosynthetic process"/>
    <property type="evidence" value="ECO:0007669"/>
    <property type="project" value="UniProtKB-ARBA"/>
</dbReference>
<dbReference type="SUPFAM" id="SSF56672">
    <property type="entry name" value="DNA/RNA polymerases"/>
    <property type="match status" value="1"/>
</dbReference>
<keyword evidence="3" id="KW-1185">Reference proteome</keyword>
<evidence type="ECO:0000313" key="2">
    <source>
        <dbReference type="EMBL" id="GFG38826.1"/>
    </source>
</evidence>
<dbReference type="PANTHER" id="PTHR47510:SF3">
    <property type="entry name" value="ENDO_EXONUCLEASE_PHOSPHATASE DOMAIN-CONTAINING PROTEIN"/>
    <property type="match status" value="1"/>
</dbReference>
<evidence type="ECO:0000259" key="1">
    <source>
        <dbReference type="Pfam" id="PF00078"/>
    </source>
</evidence>